<reference evidence="2" key="1">
    <citation type="submission" date="2016-11" db="UniProtKB">
        <authorList>
            <consortium name="WormBaseParasite"/>
        </authorList>
    </citation>
    <scope>IDENTIFICATION</scope>
</reference>
<evidence type="ECO:0000313" key="1">
    <source>
        <dbReference type="Proteomes" id="UP000095287"/>
    </source>
</evidence>
<accession>A0A1I7ZPF3</accession>
<dbReference type="AlphaFoldDB" id="A0A1I7ZPF3"/>
<proteinExistence type="predicted"/>
<dbReference type="WBParaSite" id="L893_g28314.t1">
    <property type="protein sequence ID" value="L893_g28314.t1"/>
    <property type="gene ID" value="L893_g28314"/>
</dbReference>
<protein>
    <submittedName>
        <fullName evidence="2">2-Hacid_dh_C domain-containing protein</fullName>
    </submittedName>
</protein>
<name>A0A1I7ZPF3_9BILA</name>
<sequence>MPVLNIAKHHGSSQCSPSALCLRRLLHLLPALHRPGRRDVDDDAEIDLKGLPTPDKVITANSVEEIPSIIAKMDAYAMVSTFSAEKAKKMVFLITF</sequence>
<evidence type="ECO:0000313" key="2">
    <source>
        <dbReference type="WBParaSite" id="L893_g28314.t1"/>
    </source>
</evidence>
<keyword evidence="1" id="KW-1185">Reference proteome</keyword>
<dbReference type="Proteomes" id="UP000095287">
    <property type="component" value="Unplaced"/>
</dbReference>
<organism evidence="1 2">
    <name type="scientific">Steinernema glaseri</name>
    <dbReference type="NCBI Taxonomy" id="37863"/>
    <lineage>
        <taxon>Eukaryota</taxon>
        <taxon>Metazoa</taxon>
        <taxon>Ecdysozoa</taxon>
        <taxon>Nematoda</taxon>
        <taxon>Chromadorea</taxon>
        <taxon>Rhabditida</taxon>
        <taxon>Tylenchina</taxon>
        <taxon>Panagrolaimomorpha</taxon>
        <taxon>Strongyloidoidea</taxon>
        <taxon>Steinernematidae</taxon>
        <taxon>Steinernema</taxon>
    </lineage>
</organism>